<dbReference type="EMBL" id="MLJW01004613">
    <property type="protein sequence ID" value="OIQ69638.1"/>
    <property type="molecule type" value="Genomic_DNA"/>
</dbReference>
<sequence>MANKAAALWRPGLSVFAVHFALRANIRYRTSEGKIEAIAGGLGSPEGLRRQVAAAYEGKLDASDPWLLMVSSTVADPARAPGGVFKFLTIAPMLIEGRAWSESDANAYANQLLQIARRHVDGLEPEDIFMMRPESPTTISAHNLANIGGSCHGGEFELADGTVIPGWLDYRTDIPGLYLTGSTSHPGGSVSGRPGRNSARVVLEDLGIPPESVMSRP</sequence>
<dbReference type="AlphaFoldDB" id="A0A1J5PE54"/>
<organism evidence="1">
    <name type="scientific">mine drainage metagenome</name>
    <dbReference type="NCBI Taxonomy" id="410659"/>
    <lineage>
        <taxon>unclassified sequences</taxon>
        <taxon>metagenomes</taxon>
        <taxon>ecological metagenomes</taxon>
    </lineage>
</organism>
<dbReference type="PANTHER" id="PTHR10668:SF103">
    <property type="entry name" value="PYRIDINE NUCLEOTIDE-DISULFIDE OXIDOREDUCTASE DOMAIN-CONTAINING PROTEIN 2"/>
    <property type="match status" value="1"/>
</dbReference>
<accession>A0A1J5PE54</accession>
<evidence type="ECO:0000313" key="1">
    <source>
        <dbReference type="EMBL" id="OIQ69638.1"/>
    </source>
</evidence>
<proteinExistence type="predicted"/>
<name>A0A1J5PE54_9ZZZZ</name>
<comment type="caution">
    <text evidence="1">The sequence shown here is derived from an EMBL/GenBank/DDBJ whole genome shotgun (WGS) entry which is preliminary data.</text>
</comment>
<protein>
    <submittedName>
        <fullName evidence="1">Uncharacterized protein</fullName>
    </submittedName>
</protein>
<dbReference type="PANTHER" id="PTHR10668">
    <property type="entry name" value="PHYTOENE DEHYDROGENASE"/>
    <property type="match status" value="1"/>
</dbReference>
<reference evidence="1" key="1">
    <citation type="submission" date="2016-10" db="EMBL/GenBank/DDBJ databases">
        <title>Sequence of Gallionella enrichment culture.</title>
        <authorList>
            <person name="Poehlein A."/>
            <person name="Muehling M."/>
            <person name="Daniel R."/>
        </authorList>
    </citation>
    <scope>NUCLEOTIDE SEQUENCE</scope>
</reference>
<gene>
    <name evidence="1" type="ORF">GALL_487600</name>
</gene>